<feature type="chain" id="PRO_5037134401" description="Secreted protein" evidence="1">
    <location>
        <begin position="28"/>
        <end position="78"/>
    </location>
</feature>
<organism evidence="2 3">
    <name type="scientific">Streptomyces roseolilacinus</name>
    <dbReference type="NCBI Taxonomy" id="66904"/>
    <lineage>
        <taxon>Bacteria</taxon>
        <taxon>Bacillati</taxon>
        <taxon>Actinomycetota</taxon>
        <taxon>Actinomycetes</taxon>
        <taxon>Kitasatosporales</taxon>
        <taxon>Streptomycetaceae</taxon>
        <taxon>Streptomyces</taxon>
    </lineage>
</organism>
<dbReference type="AlphaFoldDB" id="A0A918AX70"/>
<proteinExistence type="predicted"/>
<comment type="caution">
    <text evidence="2">The sequence shown here is derived from an EMBL/GenBank/DDBJ whole genome shotgun (WGS) entry which is preliminary data.</text>
</comment>
<accession>A0A918AX70</accession>
<name>A0A918AX70_9ACTN</name>
<gene>
    <name evidence="2" type="ORF">GCM10010249_12660</name>
</gene>
<evidence type="ECO:0008006" key="4">
    <source>
        <dbReference type="Google" id="ProtNLM"/>
    </source>
</evidence>
<dbReference type="EMBL" id="BMSV01000002">
    <property type="protein sequence ID" value="GGP96024.1"/>
    <property type="molecule type" value="Genomic_DNA"/>
</dbReference>
<keyword evidence="1" id="KW-0732">Signal</keyword>
<sequence length="78" mass="8349">MRRKGMALLSLTAAALLVGGSSGTAHANEASKFDNDTQILSCLVLEVLDIPILSSANNSIDCSENHSYEKKEKVTIKK</sequence>
<protein>
    <recommendedName>
        <fullName evidence="4">Secreted protein</fullName>
    </recommendedName>
</protein>
<feature type="signal peptide" evidence="1">
    <location>
        <begin position="1"/>
        <end position="27"/>
    </location>
</feature>
<reference evidence="2" key="1">
    <citation type="journal article" date="2014" name="Int. J. Syst. Evol. Microbiol.">
        <title>Complete genome sequence of Corynebacterium casei LMG S-19264T (=DSM 44701T), isolated from a smear-ripened cheese.</title>
        <authorList>
            <consortium name="US DOE Joint Genome Institute (JGI-PGF)"/>
            <person name="Walter F."/>
            <person name="Albersmeier A."/>
            <person name="Kalinowski J."/>
            <person name="Ruckert C."/>
        </authorList>
    </citation>
    <scope>NUCLEOTIDE SEQUENCE</scope>
    <source>
        <strain evidence="2">JCM 4335</strain>
    </source>
</reference>
<evidence type="ECO:0000256" key="1">
    <source>
        <dbReference type="SAM" id="SignalP"/>
    </source>
</evidence>
<keyword evidence="3" id="KW-1185">Reference proteome</keyword>
<evidence type="ECO:0000313" key="3">
    <source>
        <dbReference type="Proteomes" id="UP000654123"/>
    </source>
</evidence>
<reference evidence="2" key="2">
    <citation type="submission" date="2020-09" db="EMBL/GenBank/DDBJ databases">
        <authorList>
            <person name="Sun Q."/>
            <person name="Ohkuma M."/>
        </authorList>
    </citation>
    <scope>NUCLEOTIDE SEQUENCE</scope>
    <source>
        <strain evidence="2">JCM 4335</strain>
    </source>
</reference>
<evidence type="ECO:0000313" key="2">
    <source>
        <dbReference type="EMBL" id="GGP96024.1"/>
    </source>
</evidence>
<dbReference type="Proteomes" id="UP000654123">
    <property type="component" value="Unassembled WGS sequence"/>
</dbReference>